<dbReference type="SUPFAM" id="SSF50692">
    <property type="entry name" value="ADC-like"/>
    <property type="match status" value="1"/>
</dbReference>
<dbReference type="eggNOG" id="COG0243">
    <property type="taxonomic scope" value="Bacteria"/>
</dbReference>
<dbReference type="EMBL" id="BBLT01000001">
    <property type="protein sequence ID" value="GAL82918.1"/>
    <property type="molecule type" value="Genomic_DNA"/>
</dbReference>
<dbReference type="Gene3D" id="2.40.40.20">
    <property type="match status" value="1"/>
</dbReference>
<dbReference type="InterPro" id="IPR023753">
    <property type="entry name" value="FAD/NAD-binding_dom"/>
</dbReference>
<dbReference type="SUPFAM" id="SSF51905">
    <property type="entry name" value="FAD/NAD(P)-binding domain"/>
    <property type="match status" value="2"/>
</dbReference>
<evidence type="ECO:0000259" key="9">
    <source>
        <dbReference type="PROSITE" id="PS51669"/>
    </source>
</evidence>
<dbReference type="GO" id="GO:0045333">
    <property type="term" value="P:cellular respiration"/>
    <property type="evidence" value="ECO:0007669"/>
    <property type="project" value="UniProtKB-ARBA"/>
</dbReference>
<evidence type="ECO:0000256" key="3">
    <source>
        <dbReference type="ARBA" id="ARBA00022630"/>
    </source>
</evidence>
<dbReference type="GO" id="GO:0043546">
    <property type="term" value="F:molybdopterin cofactor binding"/>
    <property type="evidence" value="ECO:0007669"/>
    <property type="project" value="InterPro"/>
</dbReference>
<name>A0A098L9T4_9BACT</name>
<dbReference type="Gene3D" id="3.40.50.740">
    <property type="match status" value="1"/>
</dbReference>
<dbReference type="Pfam" id="PF01568">
    <property type="entry name" value="Molydop_binding"/>
    <property type="match status" value="1"/>
</dbReference>
<dbReference type="PRINTS" id="PR00368">
    <property type="entry name" value="FADPNR"/>
</dbReference>
<dbReference type="InterPro" id="IPR006657">
    <property type="entry name" value="MoPterin_dinucl-bd_dom"/>
</dbReference>
<dbReference type="Gene3D" id="3.30.390.30">
    <property type="match status" value="1"/>
</dbReference>
<evidence type="ECO:0000256" key="1">
    <source>
        <dbReference type="ARBA" id="ARBA00001974"/>
    </source>
</evidence>
<dbReference type="GO" id="GO:0051539">
    <property type="term" value="F:4 iron, 4 sulfur cluster binding"/>
    <property type="evidence" value="ECO:0007669"/>
    <property type="project" value="UniProtKB-KW"/>
</dbReference>
<keyword evidence="6" id="KW-0560">Oxidoreductase</keyword>
<keyword evidence="5" id="KW-0274">FAD</keyword>
<dbReference type="InterPro" id="IPR006656">
    <property type="entry name" value="Mopterin_OxRdtase"/>
</dbReference>
<dbReference type="PANTHER" id="PTHR43105:SF9">
    <property type="entry name" value="NADPH-FE(3+) OXIDOREDUCTASE SUBUNIT ALPHA"/>
    <property type="match status" value="1"/>
</dbReference>
<dbReference type="SUPFAM" id="SSF53706">
    <property type="entry name" value="Formate dehydrogenase/DMSO reductase, domains 1-3"/>
    <property type="match status" value="1"/>
</dbReference>
<organism evidence="10 11">
    <name type="scientific">Sporocytophaga myxococcoides</name>
    <dbReference type="NCBI Taxonomy" id="153721"/>
    <lineage>
        <taxon>Bacteria</taxon>
        <taxon>Pseudomonadati</taxon>
        <taxon>Bacteroidota</taxon>
        <taxon>Cytophagia</taxon>
        <taxon>Cytophagales</taxon>
        <taxon>Cytophagaceae</taxon>
        <taxon>Sporocytophaga</taxon>
    </lineage>
</organism>
<feature type="domain" description="4Fe-4S Mo/W bis-MGD-type" evidence="9">
    <location>
        <begin position="5"/>
        <end position="61"/>
    </location>
</feature>
<keyword evidence="3" id="KW-0285">Flavoprotein</keyword>
<keyword evidence="8" id="KW-0411">Iron-sulfur</keyword>
<dbReference type="Pfam" id="PF00384">
    <property type="entry name" value="Molybdopterin"/>
    <property type="match status" value="1"/>
</dbReference>
<evidence type="ECO:0000256" key="6">
    <source>
        <dbReference type="ARBA" id="ARBA00023002"/>
    </source>
</evidence>
<protein>
    <submittedName>
        <fullName evidence="10">Nitrate reductase, nitrite reductase (NAD(P)H)</fullName>
    </submittedName>
</protein>
<evidence type="ECO:0000256" key="7">
    <source>
        <dbReference type="ARBA" id="ARBA00023004"/>
    </source>
</evidence>
<dbReference type="Gene3D" id="3.40.228.10">
    <property type="entry name" value="Dimethylsulfoxide Reductase, domain 2"/>
    <property type="match status" value="1"/>
</dbReference>
<evidence type="ECO:0000256" key="5">
    <source>
        <dbReference type="ARBA" id="ARBA00022827"/>
    </source>
</evidence>
<dbReference type="GO" id="GO:0046872">
    <property type="term" value="F:metal ion binding"/>
    <property type="evidence" value="ECO:0007669"/>
    <property type="project" value="UniProtKB-KW"/>
</dbReference>
<keyword evidence="11" id="KW-1185">Reference proteome</keyword>
<dbReference type="PANTHER" id="PTHR43105">
    <property type="entry name" value="RESPIRATORY NITRATE REDUCTASE"/>
    <property type="match status" value="1"/>
</dbReference>
<evidence type="ECO:0000256" key="2">
    <source>
        <dbReference type="ARBA" id="ARBA00022485"/>
    </source>
</evidence>
<gene>
    <name evidence="10" type="ORF">MYP_144</name>
</gene>
<keyword evidence="7" id="KW-0408">Iron</keyword>
<keyword evidence="2" id="KW-0004">4Fe-4S</keyword>
<evidence type="ECO:0000256" key="8">
    <source>
        <dbReference type="ARBA" id="ARBA00023014"/>
    </source>
</evidence>
<dbReference type="RefSeq" id="WP_052429851.1">
    <property type="nucleotide sequence ID" value="NZ_BBLT01000001.1"/>
</dbReference>
<dbReference type="GO" id="GO:0016020">
    <property type="term" value="C:membrane"/>
    <property type="evidence" value="ECO:0007669"/>
    <property type="project" value="TreeGrafter"/>
</dbReference>
<dbReference type="Gene3D" id="2.20.25.90">
    <property type="entry name" value="ADC-like domains"/>
    <property type="match status" value="1"/>
</dbReference>
<evidence type="ECO:0000256" key="4">
    <source>
        <dbReference type="ARBA" id="ARBA00022723"/>
    </source>
</evidence>
<comment type="caution">
    <text evidence="10">The sequence shown here is derived from an EMBL/GenBank/DDBJ whole genome shotgun (WGS) entry which is preliminary data.</text>
</comment>
<dbReference type="OrthoDB" id="9792592at2"/>
<dbReference type="InterPro" id="IPR006963">
    <property type="entry name" value="Mopterin_OxRdtase_4Fe-4S_dom"/>
</dbReference>
<dbReference type="PROSITE" id="PS51669">
    <property type="entry name" value="4FE4S_MOW_BIS_MGD"/>
    <property type="match status" value="1"/>
</dbReference>
<sequence>MFPKKNISKTTCNYCGLGCGVIIQKDNPGKITVTGDQDHPVNKGILCSKGVTLQSKVSDHSDRILYPEMRWNRNMPRQRVTWDTALNRAAAVFKTFISKYGPDSVGFYVSGQCLTEEYYLIDKLVKGFLGTNNIDSNTLICGESEFTANKLVFGMDSIPGSIEDLELADCFFITNANPFRSNPILFKRLERYKASNPEVKIIIADSRRTESCAIADIHLQLKPGTEIILFRAIGRFLIENNLIDKEFIEFRTEGFNEYKNKAMEKSLEEASAICDIPVIDIILAAEYIGKAKSFISMLPAGNNQNSTDLNKNLSLINLSLITGQIGKEGCGPFPLSDQPHIITGTEAGGLSDSLPGHRSIINQEHREEIAKYWGVPSISDKRGYTDTELFDNLLSGKLKAIWIINTNPLVSLPPARNIEVALKNSKFVIVQDISLKSETVPFADLILPAAGWLEKEGTITNPGRRISLAHKLTNAPGEAIPGISIISRFAEKMGFADPFKYENPSDIFLEYSRITKQTIFDVSNINFELLHQNRSMQWPFEPSGKSTKILYSDHIFNTASCKANFHSVAKGHLPYELNQNYPLLLTSGQTQDHWHSFSSTGKLVKVNLHTDKPLLEINKEDALNRGIKNGDVVEVFNEAGSVKVTAQYSLDIKKGVVFLPLQWGKVLIKDLDSISVPMHSQDDQMGVKTGFSVVQVKKYNKKKEKIIVIGAGVGSSQFVRKYRALNPDDEIHIFSKEKNLFYNRIMLPGYISGKERWNNLIRINEDELNTSKIYLHKSTNIISIDPGDKVVIDHTGKIHSYDVLILATGSRPALPREVPKIQGIFTMRSKEDADKFKRSISPESNVVIAGGGLLGLELADALTQLSIKVSVVHRSSRLMNKQLDSTSSSFLHEELSERNISFYYNDEVLSHLGKDKITGVKLKSGKDLSCDVLVYTIGTKPNIELAQSAGLNCNRGIVVNEYLRTNNPFIFAIGEVAEFEKSLFESSTAAGEQADVVAGFLNGDETKSYSGTLPVNILTVSNFDICSIGMIEVPGKKEDEFEEIVYIDKSKRYYKKCIVQNDRLVGAILVGDKSEFPEFKNLILSKVELADKRVSLLLSNKNKHAEPEQHTSLGFKHVY</sequence>
<dbReference type="Pfam" id="PF04879">
    <property type="entry name" value="Molybdop_Fe4S4"/>
    <property type="match status" value="1"/>
</dbReference>
<dbReference type="AlphaFoldDB" id="A0A098L9T4"/>
<dbReference type="Pfam" id="PF18267">
    <property type="entry name" value="Rubredoxin_C"/>
    <property type="match status" value="1"/>
</dbReference>
<dbReference type="GO" id="GO:0016491">
    <property type="term" value="F:oxidoreductase activity"/>
    <property type="evidence" value="ECO:0007669"/>
    <property type="project" value="UniProtKB-KW"/>
</dbReference>
<keyword evidence="4" id="KW-0479">Metal-binding</keyword>
<dbReference type="PRINTS" id="PR00411">
    <property type="entry name" value="PNDRDTASEI"/>
</dbReference>
<dbReference type="STRING" id="153721.MYP_144"/>
<dbReference type="Pfam" id="PF07992">
    <property type="entry name" value="Pyr_redox_2"/>
    <property type="match status" value="1"/>
</dbReference>
<dbReference type="SMART" id="SM00926">
    <property type="entry name" value="Molybdop_Fe4S4"/>
    <property type="match status" value="1"/>
</dbReference>
<dbReference type="Proteomes" id="UP000030185">
    <property type="component" value="Unassembled WGS sequence"/>
</dbReference>
<comment type="cofactor">
    <cofactor evidence="1">
        <name>FAD</name>
        <dbReference type="ChEBI" id="CHEBI:57692"/>
    </cofactor>
</comment>
<dbReference type="InterPro" id="IPR009010">
    <property type="entry name" value="Asp_de-COase-like_dom_sf"/>
</dbReference>
<dbReference type="InterPro" id="IPR050123">
    <property type="entry name" value="Prok_molybdopt-oxidoreductase"/>
</dbReference>
<dbReference type="Gene3D" id="3.50.50.60">
    <property type="entry name" value="FAD/NAD(P)-binding domain"/>
    <property type="match status" value="2"/>
</dbReference>
<reference evidence="10 11" key="1">
    <citation type="submission" date="2014-09" db="EMBL/GenBank/DDBJ databases">
        <title>Sporocytophaga myxococcoides PG-01 genome sequencing.</title>
        <authorList>
            <person name="Liu L."/>
            <person name="Gao P.J."/>
            <person name="Chen G.J."/>
            <person name="Wang L.S."/>
        </authorList>
    </citation>
    <scope>NUCLEOTIDE SEQUENCE [LARGE SCALE GENOMIC DNA]</scope>
    <source>
        <strain evidence="10 11">PG-01</strain>
    </source>
</reference>
<dbReference type="InterPro" id="IPR016156">
    <property type="entry name" value="FAD/NAD-linked_Rdtase_dimer_sf"/>
</dbReference>
<proteinExistence type="predicted"/>
<dbReference type="eggNOG" id="COG1251">
    <property type="taxonomic scope" value="Bacteria"/>
</dbReference>
<evidence type="ECO:0000313" key="11">
    <source>
        <dbReference type="Proteomes" id="UP000030185"/>
    </source>
</evidence>
<dbReference type="InterPro" id="IPR041575">
    <property type="entry name" value="Rubredoxin_C"/>
</dbReference>
<dbReference type="InterPro" id="IPR036188">
    <property type="entry name" value="FAD/NAD-bd_sf"/>
</dbReference>
<evidence type="ECO:0000313" key="10">
    <source>
        <dbReference type="EMBL" id="GAL82918.1"/>
    </source>
</evidence>
<accession>A0A098L9T4</accession>